<feature type="transmembrane region" description="Helical" evidence="5">
    <location>
        <begin position="164"/>
        <end position="188"/>
    </location>
</feature>
<dbReference type="VEuPathDB" id="FungiDB:EYZ11_005962"/>
<sequence>MTKQKCTEVTPLCPVEATTYGYYPNLGGNIFFAVVYGICGILQLIFGIRFRAWTFTVALSVGALLEMAGYIGRILMHTNPWDSGAFKLQIVTLVLAPSFVAAGIYLTLKHIILSLGPEHSRLRPRLFTWIFIGCDIGSLLLQAAGGGVAAAANDPDTLNVGNDIIIAGIVFQVVTMSVCGTLAVDYFLRLFRKGSGLAGEKALEMGKSFERRMKLIIVAEGVAYMTVLIRCIYRIPEMAGGWGNDLMKEEDEFLVLDGMMIAIAVLTFTTFHPGFFLPSLRKGAKSST</sequence>
<organism evidence="7 8">
    <name type="scientific">Aspergillus tanneri</name>
    <dbReference type="NCBI Taxonomy" id="1220188"/>
    <lineage>
        <taxon>Eukaryota</taxon>
        <taxon>Fungi</taxon>
        <taxon>Dikarya</taxon>
        <taxon>Ascomycota</taxon>
        <taxon>Pezizomycotina</taxon>
        <taxon>Eurotiomycetes</taxon>
        <taxon>Eurotiomycetidae</taxon>
        <taxon>Eurotiales</taxon>
        <taxon>Aspergillaceae</taxon>
        <taxon>Aspergillus</taxon>
        <taxon>Aspergillus subgen. Circumdati</taxon>
    </lineage>
</organism>
<gene>
    <name evidence="6" type="ORF">ATNIH1004_002268</name>
    <name evidence="7" type="ORF">EYZ11_005962</name>
</gene>
<dbReference type="Pfam" id="PF04479">
    <property type="entry name" value="RTA1"/>
    <property type="match status" value="1"/>
</dbReference>
<feature type="transmembrane region" description="Helical" evidence="5">
    <location>
        <begin position="129"/>
        <end position="152"/>
    </location>
</feature>
<comment type="caution">
    <text evidence="7">The sequence shown here is derived from an EMBL/GenBank/DDBJ whole genome shotgun (WGS) entry which is preliminary data.</text>
</comment>
<dbReference type="Proteomes" id="UP000324241">
    <property type="component" value="Unassembled WGS sequence"/>
</dbReference>
<evidence type="ECO:0000256" key="5">
    <source>
        <dbReference type="SAM" id="Phobius"/>
    </source>
</evidence>
<reference evidence="7 8" key="1">
    <citation type="submission" date="2019-03" db="EMBL/GenBank/DDBJ databases">
        <title>The genome sequence of a newly discovered highly antifungal drug resistant Aspergillus species, Aspergillus tanneri NIH 1004.</title>
        <authorList>
            <person name="Mounaud S."/>
            <person name="Singh I."/>
            <person name="Joardar V."/>
            <person name="Pakala S."/>
            <person name="Pakala S."/>
            <person name="Venepally P."/>
            <person name="Hoover J."/>
            <person name="Nierman W."/>
            <person name="Chung J."/>
            <person name="Losada L."/>
        </authorList>
    </citation>
    <scope>NUCLEOTIDE SEQUENCE [LARGE SCALE GENOMIC DNA]</scope>
    <source>
        <strain evidence="7 8">NIH1004</strain>
    </source>
</reference>
<dbReference type="PANTHER" id="PTHR31465">
    <property type="entry name" value="PROTEIN RTA1-RELATED"/>
    <property type="match status" value="1"/>
</dbReference>
<evidence type="ECO:0000256" key="4">
    <source>
        <dbReference type="ARBA" id="ARBA00023136"/>
    </source>
</evidence>
<dbReference type="STRING" id="1220188.A0A4S3JGS2"/>
<dbReference type="RefSeq" id="XP_033428958.1">
    <property type="nucleotide sequence ID" value="XM_033566963.1"/>
</dbReference>
<keyword evidence="3 5" id="KW-1133">Transmembrane helix</keyword>
<dbReference type="GO" id="GO:0000324">
    <property type="term" value="C:fungal-type vacuole"/>
    <property type="evidence" value="ECO:0007669"/>
    <property type="project" value="TreeGrafter"/>
</dbReference>
<feature type="transmembrane region" description="Helical" evidence="5">
    <location>
        <begin position="55"/>
        <end position="76"/>
    </location>
</feature>
<name>A0A4S3JGS2_9EURO</name>
<proteinExistence type="predicted"/>
<keyword evidence="2 5" id="KW-0812">Transmembrane</keyword>
<dbReference type="InterPro" id="IPR007568">
    <property type="entry name" value="RTA1"/>
</dbReference>
<feature type="transmembrane region" description="Helical" evidence="5">
    <location>
        <begin position="215"/>
        <end position="235"/>
    </location>
</feature>
<comment type="subcellular location">
    <subcellularLocation>
        <location evidence="1">Membrane</location>
        <topology evidence="1">Multi-pass membrane protein</topology>
    </subcellularLocation>
</comment>
<feature type="transmembrane region" description="Helical" evidence="5">
    <location>
        <begin position="30"/>
        <end position="48"/>
    </location>
</feature>
<evidence type="ECO:0000313" key="7">
    <source>
        <dbReference type="EMBL" id="THC94563.1"/>
    </source>
</evidence>
<dbReference type="GO" id="GO:0005886">
    <property type="term" value="C:plasma membrane"/>
    <property type="evidence" value="ECO:0007669"/>
    <property type="project" value="TreeGrafter"/>
</dbReference>
<keyword evidence="8" id="KW-1185">Reference proteome</keyword>
<dbReference type="EMBL" id="QUQM01000001">
    <property type="protein sequence ID" value="KAA8649597.1"/>
    <property type="molecule type" value="Genomic_DNA"/>
</dbReference>
<evidence type="ECO:0000313" key="9">
    <source>
        <dbReference type="Proteomes" id="UP000324241"/>
    </source>
</evidence>
<evidence type="ECO:0000256" key="3">
    <source>
        <dbReference type="ARBA" id="ARBA00022989"/>
    </source>
</evidence>
<dbReference type="Proteomes" id="UP000308092">
    <property type="component" value="Unassembled WGS sequence"/>
</dbReference>
<feature type="transmembrane region" description="Helical" evidence="5">
    <location>
        <begin position="255"/>
        <end position="277"/>
    </location>
</feature>
<keyword evidence="4 5" id="KW-0472">Membrane</keyword>
<feature type="transmembrane region" description="Helical" evidence="5">
    <location>
        <begin position="88"/>
        <end position="108"/>
    </location>
</feature>
<evidence type="ECO:0000256" key="1">
    <source>
        <dbReference type="ARBA" id="ARBA00004141"/>
    </source>
</evidence>
<dbReference type="GeneID" id="54324970"/>
<evidence type="ECO:0000313" key="8">
    <source>
        <dbReference type="Proteomes" id="UP000308092"/>
    </source>
</evidence>
<accession>A0A4S3JGS2</accession>
<dbReference type="PANTHER" id="PTHR31465:SF8">
    <property type="entry name" value="DOMAIN PROTEIN, PUTATIVE (AFU_ORTHOLOGUE AFUA_6G14140)-RELATED"/>
    <property type="match status" value="1"/>
</dbReference>
<evidence type="ECO:0000313" key="6">
    <source>
        <dbReference type="EMBL" id="KAA8649597.1"/>
    </source>
</evidence>
<evidence type="ECO:0000256" key="2">
    <source>
        <dbReference type="ARBA" id="ARBA00022692"/>
    </source>
</evidence>
<reference evidence="6 9" key="2">
    <citation type="submission" date="2019-08" db="EMBL/GenBank/DDBJ databases">
        <title>The genome sequence of a newly discovered highly antifungal drug resistant Aspergillus species, Aspergillus tanneri NIH 1004.</title>
        <authorList>
            <person name="Mounaud S."/>
            <person name="Singh I."/>
            <person name="Joardar V."/>
            <person name="Pakala S."/>
            <person name="Pakala S."/>
            <person name="Venepally P."/>
            <person name="Chung J.K."/>
            <person name="Losada L."/>
            <person name="Nierman W.C."/>
        </authorList>
    </citation>
    <scope>NUCLEOTIDE SEQUENCE [LARGE SCALE GENOMIC DNA]</scope>
    <source>
        <strain evidence="6 9">NIH1004</strain>
    </source>
</reference>
<dbReference type="EMBL" id="SOSA01000201">
    <property type="protein sequence ID" value="THC94563.1"/>
    <property type="molecule type" value="Genomic_DNA"/>
</dbReference>
<dbReference type="AlphaFoldDB" id="A0A4S3JGS2"/>
<protein>
    <submittedName>
        <fullName evidence="7">Uncharacterized protein</fullName>
    </submittedName>
</protein>
<dbReference type="OrthoDB" id="4521223at2759"/>